<dbReference type="AlphaFoldDB" id="A0A5N7CRJ7"/>
<dbReference type="GeneID" id="43673292"/>
<keyword evidence="3" id="KW-1185">Reference proteome</keyword>
<evidence type="ECO:0000256" key="1">
    <source>
        <dbReference type="SAM" id="MobiDB-lite"/>
    </source>
</evidence>
<sequence>MFEYPQFPLYYSASEPGPGDELLDYSQLDPREPLESQSHSAITLDTLVSKPATGQVDTVSVSHQSSPGHLPGEVSSSKEERTARSNKATESVLTI</sequence>
<feature type="compositionally biased region" description="Polar residues" evidence="1">
    <location>
        <begin position="85"/>
        <end position="95"/>
    </location>
</feature>
<name>A0A5N7CRJ7_9EURO</name>
<feature type="compositionally biased region" description="Polar residues" evidence="1">
    <location>
        <begin position="55"/>
        <end position="67"/>
    </location>
</feature>
<feature type="region of interest" description="Disordered" evidence="1">
    <location>
        <begin position="1"/>
        <end position="26"/>
    </location>
</feature>
<evidence type="ECO:0000313" key="2">
    <source>
        <dbReference type="EMBL" id="KAE8396821.1"/>
    </source>
</evidence>
<proteinExistence type="predicted"/>
<dbReference type="RefSeq" id="XP_031934140.1">
    <property type="nucleotide sequence ID" value="XM_032088601.1"/>
</dbReference>
<dbReference type="Proteomes" id="UP000325579">
    <property type="component" value="Unassembled WGS sequence"/>
</dbReference>
<gene>
    <name evidence="2" type="ORF">BDV37DRAFT_289953</name>
</gene>
<evidence type="ECO:0000313" key="3">
    <source>
        <dbReference type="Proteomes" id="UP000325579"/>
    </source>
</evidence>
<accession>A0A5N7CRJ7</accession>
<feature type="region of interest" description="Disordered" evidence="1">
    <location>
        <begin position="55"/>
        <end position="95"/>
    </location>
</feature>
<organism evidence="2 3">
    <name type="scientific">Aspergillus pseudonomiae</name>
    <dbReference type="NCBI Taxonomy" id="1506151"/>
    <lineage>
        <taxon>Eukaryota</taxon>
        <taxon>Fungi</taxon>
        <taxon>Dikarya</taxon>
        <taxon>Ascomycota</taxon>
        <taxon>Pezizomycotina</taxon>
        <taxon>Eurotiomycetes</taxon>
        <taxon>Eurotiomycetidae</taxon>
        <taxon>Eurotiales</taxon>
        <taxon>Aspergillaceae</taxon>
        <taxon>Aspergillus</taxon>
        <taxon>Aspergillus subgen. Circumdati</taxon>
    </lineage>
</organism>
<dbReference type="OrthoDB" id="10390678at2759"/>
<protein>
    <submittedName>
        <fullName evidence="2">Uncharacterized protein</fullName>
    </submittedName>
</protein>
<dbReference type="EMBL" id="ML736980">
    <property type="protein sequence ID" value="KAE8396821.1"/>
    <property type="molecule type" value="Genomic_DNA"/>
</dbReference>
<reference evidence="2 3" key="1">
    <citation type="submission" date="2019-04" db="EMBL/GenBank/DDBJ databases">
        <authorList>
            <consortium name="DOE Joint Genome Institute"/>
            <person name="Mondo S."/>
            <person name="Kjaerbolling I."/>
            <person name="Vesth T."/>
            <person name="Frisvad J.C."/>
            <person name="Nybo J.L."/>
            <person name="Theobald S."/>
            <person name="Kildgaard S."/>
            <person name="Isbrandt T."/>
            <person name="Kuo A."/>
            <person name="Sato A."/>
            <person name="Lyhne E.K."/>
            <person name="Kogle M.E."/>
            <person name="Wiebenga A."/>
            <person name="Kun R.S."/>
            <person name="Lubbers R.J."/>
            <person name="Makela M.R."/>
            <person name="Barry K."/>
            <person name="Chovatia M."/>
            <person name="Clum A."/>
            <person name="Daum C."/>
            <person name="Haridas S."/>
            <person name="He G."/>
            <person name="LaButti K."/>
            <person name="Lipzen A."/>
            <person name="Riley R."/>
            <person name="Salamov A."/>
            <person name="Simmons B.A."/>
            <person name="Magnuson J.K."/>
            <person name="Henrissat B."/>
            <person name="Mortensen U.H."/>
            <person name="Larsen T.O."/>
            <person name="Devries R.P."/>
            <person name="Grigoriev I.V."/>
            <person name="Machida M."/>
            <person name="Baker S.E."/>
            <person name="Andersen M.R."/>
            <person name="Cantor M.N."/>
            <person name="Hua S.X."/>
        </authorList>
    </citation>
    <scope>NUCLEOTIDE SEQUENCE [LARGE SCALE GENOMIC DNA]</scope>
    <source>
        <strain evidence="2 3">CBS 119388</strain>
    </source>
</reference>